<dbReference type="NCBIfam" id="NF043064">
    <property type="entry name" value="MMSYN1_0877"/>
    <property type="match status" value="1"/>
</dbReference>
<dbReference type="EMBL" id="CP005076">
    <property type="protein sequence ID" value="AGR41952.1"/>
    <property type="molecule type" value="Genomic_DNA"/>
</dbReference>
<dbReference type="KEGG" id="sdi:SDIMI_v3c02480"/>
<name>S5M1L4_9MOLU</name>
<keyword evidence="1" id="KW-1133">Transmembrane helix</keyword>
<dbReference type="OrthoDB" id="400886at2"/>
<evidence type="ECO:0000256" key="1">
    <source>
        <dbReference type="SAM" id="Phobius"/>
    </source>
</evidence>
<reference evidence="2 3" key="1">
    <citation type="journal article" date="2013" name="Genome Biol. Evol.">
        <title>Comparison of metabolic capacities and inference of gene content evolution in mosquito-associated Spiroplasma diminutum and S. taiwanense.</title>
        <authorList>
            <person name="Lo W.S."/>
            <person name="Ku C."/>
            <person name="Chen L.L."/>
            <person name="Chang T.H."/>
            <person name="Kuo C.H."/>
        </authorList>
    </citation>
    <scope>NUCLEOTIDE SEQUENCE [LARGE SCALE GENOMIC DNA]</scope>
    <source>
        <strain evidence="2">CUAS-1</strain>
    </source>
</reference>
<keyword evidence="1" id="KW-0812">Transmembrane</keyword>
<evidence type="ECO:0000313" key="2">
    <source>
        <dbReference type="EMBL" id="AGR41952.1"/>
    </source>
</evidence>
<dbReference type="InParanoid" id="S5M1L4"/>
<dbReference type="InterPro" id="IPR053647">
    <property type="entry name" value="Riboflavin_Transporter_RibV"/>
</dbReference>
<dbReference type="PATRIC" id="fig|1276221.3.peg.244"/>
<accession>S5M1L4</accession>
<proteinExistence type="predicted"/>
<gene>
    <name evidence="2" type="ORF">SDIMI_v3c02480</name>
</gene>
<protein>
    <submittedName>
        <fullName evidence="2">Uncharacterized protein</fullName>
    </submittedName>
</protein>
<keyword evidence="3" id="KW-1185">Reference proteome</keyword>
<organism evidence="2 3">
    <name type="scientific">Spiroplasma diminutum CUAS-1</name>
    <dbReference type="NCBI Taxonomy" id="1276221"/>
    <lineage>
        <taxon>Bacteria</taxon>
        <taxon>Bacillati</taxon>
        <taxon>Mycoplasmatota</taxon>
        <taxon>Mollicutes</taxon>
        <taxon>Entomoplasmatales</taxon>
        <taxon>Spiroplasmataceae</taxon>
        <taxon>Spiroplasma</taxon>
    </lineage>
</organism>
<dbReference type="AlphaFoldDB" id="S5M1L4"/>
<feature type="transmembrane region" description="Helical" evidence="1">
    <location>
        <begin position="152"/>
        <end position="176"/>
    </location>
</feature>
<dbReference type="HOGENOM" id="CLU_105834_0_0_14"/>
<dbReference type="eggNOG" id="ENOG50347FQ">
    <property type="taxonomic scope" value="Bacteria"/>
</dbReference>
<dbReference type="Gene3D" id="1.10.1760.20">
    <property type="match status" value="1"/>
</dbReference>
<sequence length="234" mass="27346">MNNIYGFWSHKYDFSEINKYNWKLVFKDTFGLDIKRISLLSMLFALEIVITIISKYLMGALTIFQFYTVEFSLIGILFIYLSTNWLYASIICIFSNFLRVILPAPSDFIGVLAMTLSDISFLITFAIVFLILKKIILFKVKKDNQIRWYITIIVLSGIIAMISSAFLSMLANHYFIFDMYNTLYPGIMPEKNSVLWISYLWSGFIVSVIKFTINVFTFSFFIKLLVNLINKHLF</sequence>
<keyword evidence="1" id="KW-0472">Membrane</keyword>
<dbReference type="Proteomes" id="UP000014983">
    <property type="component" value="Chromosome"/>
</dbReference>
<evidence type="ECO:0000313" key="3">
    <source>
        <dbReference type="Proteomes" id="UP000014983"/>
    </source>
</evidence>
<feature type="transmembrane region" description="Helical" evidence="1">
    <location>
        <begin position="37"/>
        <end position="57"/>
    </location>
</feature>
<feature type="transmembrane region" description="Helical" evidence="1">
    <location>
        <begin position="108"/>
        <end position="132"/>
    </location>
</feature>
<dbReference type="RefSeq" id="WP_020836185.1">
    <property type="nucleotide sequence ID" value="NC_021833.1"/>
</dbReference>
<feature type="transmembrane region" description="Helical" evidence="1">
    <location>
        <begin position="196"/>
        <end position="226"/>
    </location>
</feature>